<organism evidence="2 3">
    <name type="scientific">Cereibacter changlensis</name>
    <dbReference type="NCBI Taxonomy" id="402884"/>
    <lineage>
        <taxon>Bacteria</taxon>
        <taxon>Pseudomonadati</taxon>
        <taxon>Pseudomonadota</taxon>
        <taxon>Alphaproteobacteria</taxon>
        <taxon>Rhodobacterales</taxon>
        <taxon>Paracoccaceae</taxon>
        <taxon>Cereibacter</taxon>
    </lineage>
</organism>
<dbReference type="CDD" id="cd07247">
    <property type="entry name" value="SgaA_N_like"/>
    <property type="match status" value="1"/>
</dbReference>
<comment type="caution">
    <text evidence="2">The sequence shown here is derived from an EMBL/GenBank/DDBJ whole genome shotgun (WGS) entry which is preliminary data.</text>
</comment>
<dbReference type="InterPro" id="IPR004360">
    <property type="entry name" value="Glyas_Fos-R_dOase_dom"/>
</dbReference>
<dbReference type="RefSeq" id="WP_136793078.1">
    <property type="nucleotide sequence ID" value="NZ_SWAU01000127.1"/>
</dbReference>
<evidence type="ECO:0000259" key="1">
    <source>
        <dbReference type="PROSITE" id="PS51819"/>
    </source>
</evidence>
<feature type="domain" description="VOC" evidence="1">
    <location>
        <begin position="131"/>
        <end position="246"/>
    </location>
</feature>
<sequence>MQGTFVWHDLTTADPDAAAAFYHGLLGWERTAFPGAEPPYHVMLLQGSGIGGITGLSAGSPGWKGYIAVEDVDAAAAKVAELGGKAERAETMEGVGRMALATDRHGVRFVLFAPAPMESPPPRPDPCTPGMPAWNELHGGALDSDVAFYSGLFGWQKGEATDMGALGLYQQVTAGGVPIGGMMTRVPDMPVPTWLYYFRSAAADASAARVQELGGKVIFGPQEVPGGLWILQCLDPQGNLFGLVSPAR</sequence>
<dbReference type="InterPro" id="IPR037523">
    <property type="entry name" value="VOC_core"/>
</dbReference>
<dbReference type="PANTHER" id="PTHR33993:SF14">
    <property type="entry name" value="GB|AAF24581.1"/>
    <property type="match status" value="1"/>
</dbReference>
<name>A0A4U0YZ67_9RHOB</name>
<dbReference type="AlphaFoldDB" id="A0A4U0YZ67"/>
<dbReference type="PANTHER" id="PTHR33993">
    <property type="entry name" value="GLYOXALASE-RELATED"/>
    <property type="match status" value="1"/>
</dbReference>
<dbReference type="InterPro" id="IPR029068">
    <property type="entry name" value="Glyas_Bleomycin-R_OHBP_Dase"/>
</dbReference>
<dbReference type="Pfam" id="PF00903">
    <property type="entry name" value="Glyoxalase"/>
    <property type="match status" value="2"/>
</dbReference>
<dbReference type="EMBL" id="SWAU01000127">
    <property type="protein sequence ID" value="TKA96046.1"/>
    <property type="molecule type" value="Genomic_DNA"/>
</dbReference>
<evidence type="ECO:0000313" key="3">
    <source>
        <dbReference type="Proteomes" id="UP000306340"/>
    </source>
</evidence>
<evidence type="ECO:0000313" key="2">
    <source>
        <dbReference type="EMBL" id="TKA96046.1"/>
    </source>
</evidence>
<accession>A0A4U0YZ67</accession>
<protein>
    <submittedName>
        <fullName evidence="2">VOC family protein</fullName>
    </submittedName>
</protein>
<dbReference type="Gene3D" id="3.10.180.10">
    <property type="entry name" value="2,3-Dihydroxybiphenyl 1,2-Dioxygenase, domain 1"/>
    <property type="match status" value="2"/>
</dbReference>
<reference evidence="2 3" key="1">
    <citation type="submission" date="2019-04" db="EMBL/GenBank/DDBJ databases">
        <title>Crypto-aerobic microbial life in anoxic (sulfidic) marine sediments.</title>
        <authorList>
            <person name="Bhattacharya S."/>
            <person name="Roy C."/>
            <person name="Mondal N."/>
            <person name="Sarkar J."/>
            <person name="Mandal S."/>
            <person name="Rameez M.J."/>
            <person name="Ghosh W."/>
        </authorList>
    </citation>
    <scope>NUCLEOTIDE SEQUENCE [LARGE SCALE GENOMIC DNA]</scope>
    <source>
        <strain evidence="2 3">SBBC</strain>
    </source>
</reference>
<proteinExistence type="predicted"/>
<feature type="domain" description="VOC" evidence="1">
    <location>
        <begin position="4"/>
        <end position="114"/>
    </location>
</feature>
<dbReference type="SUPFAM" id="SSF54593">
    <property type="entry name" value="Glyoxalase/Bleomycin resistance protein/Dihydroxybiphenyl dioxygenase"/>
    <property type="match status" value="2"/>
</dbReference>
<gene>
    <name evidence="2" type="ORF">FAZ78_13610</name>
</gene>
<dbReference type="Proteomes" id="UP000306340">
    <property type="component" value="Unassembled WGS sequence"/>
</dbReference>
<dbReference type="PROSITE" id="PS51819">
    <property type="entry name" value="VOC"/>
    <property type="match status" value="2"/>
</dbReference>
<dbReference type="InterPro" id="IPR052164">
    <property type="entry name" value="Anthracycline_SecMetBiosynth"/>
</dbReference>